<protein>
    <submittedName>
        <fullName evidence="2">Uncharacterized protein</fullName>
    </submittedName>
</protein>
<proteinExistence type="predicted"/>
<feature type="compositionally biased region" description="Acidic residues" evidence="1">
    <location>
        <begin position="77"/>
        <end position="87"/>
    </location>
</feature>
<feature type="compositionally biased region" description="Basic and acidic residues" evidence="1">
    <location>
        <begin position="320"/>
        <end position="338"/>
    </location>
</feature>
<keyword evidence="3" id="KW-1185">Reference proteome</keyword>
<dbReference type="EMBL" id="CAJGYM010000001">
    <property type="protein sequence ID" value="CAD6184519.1"/>
    <property type="molecule type" value="Genomic_DNA"/>
</dbReference>
<sequence length="512" mass="59327">MPRDKKAPVRRVSALDQSDTVSPLFRPHNELNEHQKMEAYQEEELIKRDLEALAKAERRHEIKLKRLRMEARSAKETEEESDEEDDFSFSSSSSSAVSSSEDEYEPPTNNSMESNQRRNFSRGIFNASQRYNFNIRRIEKKYKQRMRNAELGSRVEIEVNSGAFHFPEEIPETEKKKFIDEFSKFGDQFGFASLSAPCNTVDVLEGNYSLLRKCAEVDFEFKSNSSRSYINEVERSMTEDSDVRVADVSTKRKSLEMPEELPNKRIRTFEPEISPYEKENTEFLPLETKEKPTIRHDPTFEKMNEPMTRKHTSPHKNKKEVRSKEEKPLLDARQEEQTEKAVRVETIVRPINKEIRELEKQADEESCDASCSTSVHTAISNSSESFASLEVQLVSDEEDDLHVEKKTNSAGNSKKETEIAHPQSLKSKCTFWDQRIGSLVDELPIKKLMFFGIPFGSTLQLCEKNCSMLDAWITTPSLIPVDCADTFDSDYRRKLANWRHNDQQYRAGFKTF</sequence>
<evidence type="ECO:0000313" key="3">
    <source>
        <dbReference type="Proteomes" id="UP000835052"/>
    </source>
</evidence>
<comment type="caution">
    <text evidence="2">The sequence shown here is derived from an EMBL/GenBank/DDBJ whole genome shotgun (WGS) entry which is preliminary data.</text>
</comment>
<feature type="compositionally biased region" description="Basic and acidic residues" evidence="1">
    <location>
        <begin position="67"/>
        <end position="76"/>
    </location>
</feature>
<feature type="compositionally biased region" description="Polar residues" evidence="1">
    <location>
        <begin position="107"/>
        <end position="118"/>
    </location>
</feature>
<dbReference type="Proteomes" id="UP000835052">
    <property type="component" value="Unassembled WGS sequence"/>
</dbReference>
<reference evidence="2" key="1">
    <citation type="submission" date="2020-10" db="EMBL/GenBank/DDBJ databases">
        <authorList>
            <person name="Kikuchi T."/>
        </authorList>
    </citation>
    <scope>NUCLEOTIDE SEQUENCE</scope>
    <source>
        <strain evidence="2">NKZ352</strain>
    </source>
</reference>
<evidence type="ECO:0000256" key="1">
    <source>
        <dbReference type="SAM" id="MobiDB-lite"/>
    </source>
</evidence>
<accession>A0A8S1GMZ7</accession>
<feature type="compositionally biased region" description="Basic and acidic residues" evidence="1">
    <location>
        <begin position="402"/>
        <end position="419"/>
    </location>
</feature>
<feature type="compositionally biased region" description="Basic and acidic residues" evidence="1">
    <location>
        <begin position="297"/>
        <end position="308"/>
    </location>
</feature>
<feature type="region of interest" description="Disordered" evidence="1">
    <location>
        <begin position="61"/>
        <end position="118"/>
    </location>
</feature>
<name>A0A8S1GMZ7_9PELO</name>
<gene>
    <name evidence="2" type="ORF">CAUJ_LOCUS438</name>
</gene>
<feature type="compositionally biased region" description="Low complexity" evidence="1">
    <location>
        <begin position="88"/>
        <end position="99"/>
    </location>
</feature>
<feature type="region of interest" description="Disordered" evidence="1">
    <location>
        <begin position="397"/>
        <end position="421"/>
    </location>
</feature>
<feature type="region of interest" description="Disordered" evidence="1">
    <location>
        <begin position="1"/>
        <end position="34"/>
    </location>
</feature>
<feature type="compositionally biased region" description="Basic residues" evidence="1">
    <location>
        <begin position="309"/>
        <end position="319"/>
    </location>
</feature>
<evidence type="ECO:0000313" key="2">
    <source>
        <dbReference type="EMBL" id="CAD6184519.1"/>
    </source>
</evidence>
<feature type="region of interest" description="Disordered" evidence="1">
    <location>
        <begin position="297"/>
        <end position="338"/>
    </location>
</feature>
<organism evidence="2 3">
    <name type="scientific">Caenorhabditis auriculariae</name>
    <dbReference type="NCBI Taxonomy" id="2777116"/>
    <lineage>
        <taxon>Eukaryota</taxon>
        <taxon>Metazoa</taxon>
        <taxon>Ecdysozoa</taxon>
        <taxon>Nematoda</taxon>
        <taxon>Chromadorea</taxon>
        <taxon>Rhabditida</taxon>
        <taxon>Rhabditina</taxon>
        <taxon>Rhabditomorpha</taxon>
        <taxon>Rhabditoidea</taxon>
        <taxon>Rhabditidae</taxon>
        <taxon>Peloderinae</taxon>
        <taxon>Caenorhabditis</taxon>
    </lineage>
</organism>
<dbReference type="AlphaFoldDB" id="A0A8S1GMZ7"/>